<dbReference type="AlphaFoldDB" id="A0A851HSM0"/>
<reference evidence="3 4" key="1">
    <citation type="submission" date="2020-03" db="EMBL/GenBank/DDBJ databases">
        <title>Metagenomic, metatranscriptomic, and metabolomic analyses revealed the key microbes and metabolic features during the fermentation of ganjang, Korean traditional soy sauce.</title>
        <authorList>
            <person name="Chun B.H."/>
            <person name="Jeon C.O."/>
        </authorList>
    </citation>
    <scope>NUCLEOTIDE SEQUENCE [LARGE SCALE GENOMIC DNA]</scope>
    <source>
        <strain evidence="3 4">KG14</strain>
    </source>
</reference>
<name>A0A851HSM0_9GAMM</name>
<dbReference type="CDD" id="cd07067">
    <property type="entry name" value="HP_PGM_like"/>
    <property type="match status" value="1"/>
</dbReference>
<accession>A0A851HSM0</accession>
<evidence type="ECO:0000256" key="1">
    <source>
        <dbReference type="PIRSR" id="PIRSR613078-1"/>
    </source>
</evidence>
<dbReference type="PANTHER" id="PTHR48100">
    <property type="entry name" value="BROAD-SPECIFICITY PHOSPHATASE YOR283W-RELATED"/>
    <property type="match status" value="1"/>
</dbReference>
<dbReference type="SUPFAM" id="SSF53254">
    <property type="entry name" value="Phosphoglycerate mutase-like"/>
    <property type="match status" value="1"/>
</dbReference>
<dbReference type="GO" id="GO:0016791">
    <property type="term" value="F:phosphatase activity"/>
    <property type="evidence" value="ECO:0007669"/>
    <property type="project" value="TreeGrafter"/>
</dbReference>
<dbReference type="InterPro" id="IPR013078">
    <property type="entry name" value="His_Pase_superF_clade-1"/>
</dbReference>
<protein>
    <submittedName>
        <fullName evidence="3">Alpha-ribazole phosphatase family protein</fullName>
    </submittedName>
</protein>
<evidence type="ECO:0000313" key="4">
    <source>
        <dbReference type="Proteomes" id="UP000536442"/>
    </source>
</evidence>
<comment type="caution">
    <text evidence="3">The sequence shown here is derived from an EMBL/GenBank/DDBJ whole genome shotgun (WGS) entry which is preliminary data.</text>
</comment>
<feature type="active site" description="Proton donor/acceptor" evidence="1">
    <location>
        <position position="82"/>
    </location>
</feature>
<dbReference type="EMBL" id="JABEVQ010000005">
    <property type="protein sequence ID" value="NWN91977.1"/>
    <property type="molecule type" value="Genomic_DNA"/>
</dbReference>
<keyword evidence="4" id="KW-1185">Reference proteome</keyword>
<gene>
    <name evidence="3" type="ORF">HLV39_10785</name>
</gene>
<evidence type="ECO:0000313" key="3">
    <source>
        <dbReference type="EMBL" id="NWN91977.1"/>
    </source>
</evidence>
<dbReference type="Proteomes" id="UP000536442">
    <property type="component" value="Unassembled WGS sequence"/>
</dbReference>
<dbReference type="InterPro" id="IPR029033">
    <property type="entry name" value="His_PPase_superfam"/>
</dbReference>
<organism evidence="3 4">
    <name type="scientific">Marinobacter adhaerens</name>
    <dbReference type="NCBI Taxonomy" id="1033846"/>
    <lineage>
        <taxon>Bacteria</taxon>
        <taxon>Pseudomonadati</taxon>
        <taxon>Pseudomonadota</taxon>
        <taxon>Gammaproteobacteria</taxon>
        <taxon>Pseudomonadales</taxon>
        <taxon>Marinobacteraceae</taxon>
        <taxon>Marinobacter</taxon>
    </lineage>
</organism>
<feature type="binding site" evidence="2">
    <location>
        <position position="58"/>
    </location>
    <ligand>
        <name>substrate</name>
    </ligand>
</feature>
<dbReference type="Gene3D" id="3.40.50.1240">
    <property type="entry name" value="Phosphoglycerate mutase-like"/>
    <property type="match status" value="1"/>
</dbReference>
<dbReference type="SMART" id="SM00855">
    <property type="entry name" value="PGAM"/>
    <property type="match status" value="1"/>
</dbReference>
<feature type="active site" description="Tele-phosphohistidine intermediate" evidence="1">
    <location>
        <position position="13"/>
    </location>
</feature>
<proteinExistence type="predicted"/>
<dbReference type="PANTHER" id="PTHR48100:SF1">
    <property type="entry name" value="HISTIDINE PHOSPHATASE FAMILY PROTEIN-RELATED"/>
    <property type="match status" value="1"/>
</dbReference>
<sequence>MSDQTTVFDLIRHGEPEGGPMYRGSKDDPLSAAGWQQMRDAVAETDHWDAIVTSPMLRCVHFARELADRYGVPLHKDERLREINFGKWEGRTAEDVMASDGERLSQFWANPAANTPPGGEATRDFNNRVVESWHHWQHELAGQNVLIVCHGGVIRMIVADVMNIPLEHAFAGLMTPYACRSRIQVNTSEHGRFQSLAAHGTLRALTS</sequence>
<dbReference type="InterPro" id="IPR050275">
    <property type="entry name" value="PGM_Phosphatase"/>
</dbReference>
<dbReference type="GO" id="GO:0005737">
    <property type="term" value="C:cytoplasm"/>
    <property type="evidence" value="ECO:0007669"/>
    <property type="project" value="TreeGrafter"/>
</dbReference>
<dbReference type="Pfam" id="PF00300">
    <property type="entry name" value="His_Phos_1"/>
    <property type="match status" value="1"/>
</dbReference>
<evidence type="ECO:0000256" key="2">
    <source>
        <dbReference type="PIRSR" id="PIRSR613078-2"/>
    </source>
</evidence>